<dbReference type="GO" id="GO:0006893">
    <property type="term" value="P:Golgi to plasma membrane transport"/>
    <property type="evidence" value="ECO:0007669"/>
    <property type="project" value="TreeGrafter"/>
</dbReference>
<dbReference type="OrthoDB" id="10267033at2759"/>
<evidence type="ECO:0000259" key="20">
    <source>
        <dbReference type="Pfam" id="PF19316"/>
    </source>
</evidence>
<dbReference type="Gene3D" id="3.40.720.10">
    <property type="entry name" value="Alkaline Phosphatase, subunit A"/>
    <property type="match status" value="1"/>
</dbReference>
<evidence type="ECO:0000256" key="9">
    <source>
        <dbReference type="ARBA" id="ARBA00022679"/>
    </source>
</evidence>
<comment type="subcellular location">
    <subcellularLocation>
        <location evidence="1">Endoplasmic reticulum membrane</location>
        <topology evidence="1">Multi-pass membrane protein</topology>
    </subcellularLocation>
</comment>
<name>A0A017SLV8_ASPRC</name>
<comment type="pathway">
    <text evidence="2">Glycolipid biosynthesis; glycosylphosphatidylinositol-anchor biosynthesis.</text>
</comment>
<evidence type="ECO:0000259" key="21">
    <source>
        <dbReference type="Pfam" id="PF20651"/>
    </source>
</evidence>
<evidence type="ECO:0000256" key="2">
    <source>
        <dbReference type="ARBA" id="ARBA00004687"/>
    </source>
</evidence>
<dbReference type="InterPro" id="IPR017850">
    <property type="entry name" value="Alkaline_phosphatase_core_sf"/>
</dbReference>
<dbReference type="AlphaFoldDB" id="A0A017SLV8"/>
<dbReference type="GO" id="GO:0005789">
    <property type="term" value="C:endoplasmic reticulum membrane"/>
    <property type="evidence" value="ECO:0007669"/>
    <property type="project" value="UniProtKB-SubCell"/>
</dbReference>
<evidence type="ECO:0000256" key="15">
    <source>
        <dbReference type="ARBA" id="ARBA00023180"/>
    </source>
</evidence>
<sequence>MAVLPWNWAIWLANLLIPVAILVFSSGFFPYKPLLPGLATFEEANGSSRPPAIFDKVIFMVVDALRSDFAFSSNSGFAFAQSLIRSGAALPFTAHASSPTVTMPRLKAITTGSVPSFLDVILNIAESDTSSTLAYQDTWLAQLKARDNRLVMYGDDTWLKLFPGMFDRADGTTSFFVSDFTEVDNNVTRHIPEELQHSDWSALIMHYLGLDHIGHKAGPKSPYMMSKQEEMDSIVSQVYSAMEQEEHLQSTLFVLCGDHGMNDAGNHGGSSAGETSAALLFVSPKFKSREVQKESPVEATNELQYYRTVEQTDITPTLAGLLGLPIPLNSLGVFIPELLVMWDHEPHTDDVSASIQAVLLRFLRISQNVMSSTAGNYDVKRLYLGISITGIAALLSFPATYKLLARSHHPGSFLLFSIFGYGAMMFASSYVEEEQQFWYWIFTGWIFYLHIIISPPDTDYLDQLIPSIREYSVGNRTPQLLQSLAKFANDKEAEIETICNTNHQEFVTSVNQLLRIREGTVSLTAEILDLNQSIQTSTERLAEQKKALVESRSHRQNIDETSHAIQDCLEVLRLANQVHDLLAKKNHYAALRAIEELQNVHLKGVTQYKIAEMIQRSVPTTQRAIAEAVMSDLNTWLYRIREMSQYLGEIALYHTDLRKSRQKERAQKIPYLGNFKLNSAIELVSDEDEEYDLLQNDELQVDFTPLFECLHIHQSLGHMDKFRLEYANTRRRQKELLIPSSITLIDEDGAGLHNFLEEIVGFAIVERSTMKRVGELWDSMCQTAVSLISKALYEVDNAESLLKIKNLIALFMQTMNTWEFPVGIFDGFLLTLFEKYAELLKKRFSDDFQEIVSTDDYMPMPIQSSEEYAKVLNVSWYNPEKPQEEQVFPCVLPFSQMYPLCCIDIRNFLNQFYFFANDDFSHPNVIDDTLKDALDELLSNKVCDTLVERLASQYLGQIVQILINLEHFELACHELESLLAAARSQNSAGGSIALRATEKFRTNKKAAEKRIFEVVNSKIDDLIETAEYEWMAPVPPTEPSNFMQTLTRFLSNIMNSTLLGLPTEIKELIYFDALSHAANMILAQPLSSDVKKINPNGVMALAKDVEYLTEFVDSLGVPILRENLDELQQTVQLMQADNTDEFYDISTRNKKYGRVDALNGPVLLEKLTRTVQSPMKTDKFSTLSSRFGKKS</sequence>
<keyword evidence="7" id="KW-0268">Exocytosis</keyword>
<dbReference type="InterPro" id="IPR002591">
    <property type="entry name" value="Phosphodiest/P_Trfase"/>
</dbReference>
<evidence type="ECO:0000259" key="19">
    <source>
        <dbReference type="Pfam" id="PF04091"/>
    </source>
</evidence>
<dbReference type="InterPro" id="IPR048359">
    <property type="entry name" value="EXOC6_Sec15_N"/>
</dbReference>
<evidence type="ECO:0000256" key="3">
    <source>
        <dbReference type="ARBA" id="ARBA00005315"/>
    </source>
</evidence>
<gene>
    <name evidence="22" type="ORF">EURHEDRAFT_529470</name>
</gene>
<dbReference type="SUPFAM" id="SSF53649">
    <property type="entry name" value="Alkaline phosphatase-like"/>
    <property type="match status" value="1"/>
</dbReference>
<dbReference type="STRING" id="1388766.A0A017SLV8"/>
<dbReference type="EMBL" id="KK088416">
    <property type="protein sequence ID" value="EYE97285.1"/>
    <property type="molecule type" value="Genomic_DNA"/>
</dbReference>
<accession>A0A017SLV8</accession>
<evidence type="ECO:0000256" key="17">
    <source>
        <dbReference type="ARBA" id="ARBA00056729"/>
    </source>
</evidence>
<keyword evidence="15" id="KW-0325">Glycoprotein</keyword>
<dbReference type="InterPro" id="IPR007225">
    <property type="entry name" value="EXOC6/Sec15"/>
</dbReference>
<evidence type="ECO:0000256" key="18">
    <source>
        <dbReference type="SAM" id="Phobius"/>
    </source>
</evidence>
<comment type="function">
    <text evidence="17">Ethanolamine phosphate transferase involved in glycosylphosphatidylinositol-anchor biosynthesis. Transfers ethanolamine phosphate to the GPI second mannose.</text>
</comment>
<feature type="transmembrane region" description="Helical" evidence="18">
    <location>
        <begin position="382"/>
        <end position="401"/>
    </location>
</feature>
<dbReference type="FunFam" id="1.10.357.30:FF:000004">
    <property type="entry name" value="Exocyst complex component SEC15"/>
    <property type="match status" value="1"/>
</dbReference>
<keyword evidence="23" id="KW-1185">Reference proteome</keyword>
<feature type="transmembrane region" description="Helical" evidence="18">
    <location>
        <begin position="6"/>
        <end position="29"/>
    </location>
</feature>
<evidence type="ECO:0000256" key="1">
    <source>
        <dbReference type="ARBA" id="ARBA00004477"/>
    </source>
</evidence>
<keyword evidence="8" id="KW-0337">GPI-anchor biosynthesis</keyword>
<keyword evidence="11" id="KW-0256">Endoplasmic reticulum</keyword>
<feature type="domain" description="Exocyst complex subunit EXOC6/Sec15 C-terminal" evidence="19">
    <location>
        <begin position="826"/>
        <end position="1166"/>
    </location>
</feature>
<dbReference type="HOGENOM" id="CLU_007028_0_0_1"/>
<evidence type="ECO:0000256" key="4">
    <source>
        <dbReference type="ARBA" id="ARBA00007944"/>
    </source>
</evidence>
<keyword evidence="13" id="KW-0175">Coiled coil</keyword>
<evidence type="ECO:0000256" key="7">
    <source>
        <dbReference type="ARBA" id="ARBA00022483"/>
    </source>
</evidence>
<dbReference type="GO" id="GO:0000145">
    <property type="term" value="C:exocyst"/>
    <property type="evidence" value="ECO:0007669"/>
    <property type="project" value="TreeGrafter"/>
</dbReference>
<proteinExistence type="inferred from homology"/>
<keyword evidence="6" id="KW-0813">Transport</keyword>
<evidence type="ECO:0000256" key="16">
    <source>
        <dbReference type="ARBA" id="ARBA00031603"/>
    </source>
</evidence>
<evidence type="ECO:0000313" key="22">
    <source>
        <dbReference type="EMBL" id="EYE97285.1"/>
    </source>
</evidence>
<evidence type="ECO:0000256" key="12">
    <source>
        <dbReference type="ARBA" id="ARBA00022989"/>
    </source>
</evidence>
<dbReference type="FunFam" id="1.20.58.670:FF:000004">
    <property type="entry name" value="Exocyst complex component SEC15"/>
    <property type="match status" value="1"/>
</dbReference>
<evidence type="ECO:0000256" key="14">
    <source>
        <dbReference type="ARBA" id="ARBA00023136"/>
    </source>
</evidence>
<dbReference type="CDD" id="cd16024">
    <property type="entry name" value="GPI_EPT_2"/>
    <property type="match status" value="1"/>
</dbReference>
<dbReference type="Gene3D" id="1.20.58.670">
    <property type="entry name" value="Dsl1p vesicle tethering complex, Tip20p subunit, domain D"/>
    <property type="match status" value="1"/>
</dbReference>
<dbReference type="InterPro" id="IPR037674">
    <property type="entry name" value="PIG-G_N"/>
</dbReference>
<protein>
    <recommendedName>
        <fullName evidence="5">GPI ethanolamine phosphate transferase 2</fullName>
    </recommendedName>
    <alternativeName>
        <fullName evidence="16">Glycosylphosphatidylinositol-anchor biosynthesis protein 7</fullName>
    </alternativeName>
</protein>
<dbReference type="InterPro" id="IPR042044">
    <property type="entry name" value="EXOC6PINT-1/Sec15/Tip20_C_dom2"/>
</dbReference>
<comment type="similarity">
    <text evidence="3">Belongs to the PIGG/PIGN/PIGO family. PIGG subfamily.</text>
</comment>
<feature type="transmembrane region" description="Helical" evidence="18">
    <location>
        <begin position="437"/>
        <end position="453"/>
    </location>
</feature>
<evidence type="ECO:0000256" key="5">
    <source>
        <dbReference type="ARBA" id="ARBA00020830"/>
    </source>
</evidence>
<dbReference type="GO" id="GO:0006506">
    <property type="term" value="P:GPI anchor biosynthetic process"/>
    <property type="evidence" value="ECO:0007669"/>
    <property type="project" value="UniProtKB-KW"/>
</dbReference>
<feature type="domain" description="Exocyst complex component EXOC6/Sec15 N-terminal" evidence="21">
    <location>
        <begin position="484"/>
        <end position="651"/>
    </location>
</feature>
<keyword evidence="12 18" id="KW-1133">Transmembrane helix</keyword>
<dbReference type="Pfam" id="PF19316">
    <property type="entry name" value="PIGO_PIGG"/>
    <property type="match status" value="1"/>
</dbReference>
<evidence type="ECO:0000256" key="8">
    <source>
        <dbReference type="ARBA" id="ARBA00022502"/>
    </source>
</evidence>
<dbReference type="GO" id="GO:0051377">
    <property type="term" value="F:mannose-ethanolamine phosphotransferase activity"/>
    <property type="evidence" value="ECO:0007669"/>
    <property type="project" value="InterPro"/>
</dbReference>
<keyword evidence="9" id="KW-0808">Transferase</keyword>
<evidence type="ECO:0000313" key="23">
    <source>
        <dbReference type="Proteomes" id="UP000019804"/>
    </source>
</evidence>
<dbReference type="PANTHER" id="PTHR12702">
    <property type="entry name" value="SEC15"/>
    <property type="match status" value="1"/>
</dbReference>
<keyword evidence="10 18" id="KW-0812">Transmembrane</keyword>
<dbReference type="GO" id="GO:0090522">
    <property type="term" value="P:vesicle tethering involved in exocytosis"/>
    <property type="evidence" value="ECO:0007669"/>
    <property type="project" value="InterPro"/>
</dbReference>
<dbReference type="PANTHER" id="PTHR12702:SF0">
    <property type="entry name" value="EXOCYST COMPLEX COMPONENT 6"/>
    <property type="match status" value="1"/>
</dbReference>
<dbReference type="Proteomes" id="UP000019804">
    <property type="component" value="Unassembled WGS sequence"/>
</dbReference>
<organism evidence="22 23">
    <name type="scientific">Aspergillus ruber (strain CBS 135680)</name>
    <dbReference type="NCBI Taxonomy" id="1388766"/>
    <lineage>
        <taxon>Eukaryota</taxon>
        <taxon>Fungi</taxon>
        <taxon>Dikarya</taxon>
        <taxon>Ascomycota</taxon>
        <taxon>Pezizomycotina</taxon>
        <taxon>Eurotiomycetes</taxon>
        <taxon>Eurotiomycetidae</taxon>
        <taxon>Eurotiales</taxon>
        <taxon>Aspergillaceae</taxon>
        <taxon>Aspergillus</taxon>
        <taxon>Aspergillus subgen. Aspergillus</taxon>
    </lineage>
</organism>
<evidence type="ECO:0000256" key="11">
    <source>
        <dbReference type="ARBA" id="ARBA00022824"/>
    </source>
</evidence>
<reference evidence="23" key="1">
    <citation type="journal article" date="2014" name="Nat. Commun.">
        <title>Genomic adaptations of the halophilic Dead Sea filamentous fungus Eurotium rubrum.</title>
        <authorList>
            <person name="Kis-Papo T."/>
            <person name="Weig A.R."/>
            <person name="Riley R."/>
            <person name="Persoh D."/>
            <person name="Salamov A."/>
            <person name="Sun H."/>
            <person name="Lipzen A."/>
            <person name="Wasser S.P."/>
            <person name="Rambold G."/>
            <person name="Grigoriev I.V."/>
            <person name="Nevo E."/>
        </authorList>
    </citation>
    <scope>NUCLEOTIDE SEQUENCE [LARGE SCALE GENOMIC DNA]</scope>
    <source>
        <strain evidence="23">CBS 135680</strain>
    </source>
</reference>
<dbReference type="GeneID" id="63702235"/>
<evidence type="ECO:0000256" key="10">
    <source>
        <dbReference type="ARBA" id="ARBA00022692"/>
    </source>
</evidence>
<evidence type="ECO:0000256" key="13">
    <source>
        <dbReference type="ARBA" id="ARBA00023054"/>
    </source>
</evidence>
<feature type="domain" description="GPI ethanolamine phosphate transferase 2 C-terminal" evidence="20">
    <location>
        <begin position="374"/>
        <end position="452"/>
    </location>
</feature>
<dbReference type="InterPro" id="IPR042045">
    <property type="entry name" value="EXOC6/Sec15_C_dom1"/>
</dbReference>
<feature type="transmembrane region" description="Helical" evidence="18">
    <location>
        <begin position="413"/>
        <end position="430"/>
    </location>
</feature>
<dbReference type="RefSeq" id="XP_040640973.1">
    <property type="nucleotide sequence ID" value="XM_040787111.1"/>
</dbReference>
<keyword evidence="14 18" id="KW-0472">Membrane</keyword>
<dbReference type="Gene3D" id="1.10.357.30">
    <property type="entry name" value="Exocyst complex subunit Sec15 C-terminal domain, N-terminal subdomain"/>
    <property type="match status" value="1"/>
</dbReference>
<dbReference type="GO" id="GO:0006886">
    <property type="term" value="P:intracellular protein transport"/>
    <property type="evidence" value="ECO:0007669"/>
    <property type="project" value="InterPro"/>
</dbReference>
<dbReference type="Pfam" id="PF20651">
    <property type="entry name" value="EXOC6_Sec15_N"/>
    <property type="match status" value="1"/>
</dbReference>
<dbReference type="FunFam" id="3.40.720.10:FF:000045">
    <property type="entry name" value="GPI ethanolamine phosphate transferase 2"/>
    <property type="match status" value="1"/>
</dbReference>
<comment type="similarity">
    <text evidence="4">Belongs to the SEC15 family.</text>
</comment>
<evidence type="ECO:0000256" key="6">
    <source>
        <dbReference type="ARBA" id="ARBA00022448"/>
    </source>
</evidence>
<dbReference type="Pfam" id="PF04091">
    <property type="entry name" value="Sec15_C"/>
    <property type="match status" value="1"/>
</dbReference>
<dbReference type="Pfam" id="PF01663">
    <property type="entry name" value="Phosphodiest"/>
    <property type="match status" value="1"/>
</dbReference>
<dbReference type="InterPro" id="IPR046361">
    <property type="entry name" value="EXOC6/Sec15_C"/>
</dbReference>
<dbReference type="InterPro" id="IPR045687">
    <property type="entry name" value="PIGG/GPI7_C"/>
</dbReference>